<dbReference type="SMART" id="SM00052">
    <property type="entry name" value="EAL"/>
    <property type="match status" value="1"/>
</dbReference>
<dbReference type="Gene3D" id="3.20.20.450">
    <property type="entry name" value="EAL domain"/>
    <property type="match status" value="1"/>
</dbReference>
<gene>
    <name evidence="4" type="ORF">K7G82_22095</name>
</gene>
<dbReference type="NCBIfam" id="TIGR00254">
    <property type="entry name" value="GGDEF"/>
    <property type="match status" value="1"/>
</dbReference>
<name>A0ABS7PUH9_9SPHN</name>
<dbReference type="PROSITE" id="PS50883">
    <property type="entry name" value="EAL"/>
    <property type="match status" value="1"/>
</dbReference>
<feature type="domain" description="EAL" evidence="2">
    <location>
        <begin position="469"/>
        <end position="717"/>
    </location>
</feature>
<accession>A0ABS7PUH9</accession>
<evidence type="ECO:0000259" key="2">
    <source>
        <dbReference type="PROSITE" id="PS50883"/>
    </source>
</evidence>
<dbReference type="Pfam" id="PF00990">
    <property type="entry name" value="GGDEF"/>
    <property type="match status" value="1"/>
</dbReference>
<reference evidence="4 5" key="1">
    <citation type="submission" date="2021-08" db="EMBL/GenBank/DDBJ databases">
        <authorList>
            <person name="Tuo L."/>
        </authorList>
    </citation>
    <scope>NUCLEOTIDE SEQUENCE [LARGE SCALE GENOMIC DNA]</scope>
    <source>
        <strain evidence="4 5">JCM 31229</strain>
    </source>
</reference>
<comment type="caution">
    <text evidence="4">The sequence shown here is derived from an EMBL/GenBank/DDBJ whole genome shotgun (WGS) entry which is preliminary data.</text>
</comment>
<keyword evidence="1" id="KW-1133">Transmembrane helix</keyword>
<dbReference type="InterPro" id="IPR000160">
    <property type="entry name" value="GGDEF_dom"/>
</dbReference>
<dbReference type="CDD" id="cd01948">
    <property type="entry name" value="EAL"/>
    <property type="match status" value="1"/>
</dbReference>
<dbReference type="Pfam" id="PF00563">
    <property type="entry name" value="EAL"/>
    <property type="match status" value="1"/>
</dbReference>
<feature type="transmembrane region" description="Helical" evidence="1">
    <location>
        <begin position="20"/>
        <end position="40"/>
    </location>
</feature>
<dbReference type="InterPro" id="IPR001633">
    <property type="entry name" value="EAL_dom"/>
</dbReference>
<dbReference type="Pfam" id="PF05228">
    <property type="entry name" value="CHASE4"/>
    <property type="match status" value="1"/>
</dbReference>
<dbReference type="Gene3D" id="3.30.70.270">
    <property type="match status" value="1"/>
</dbReference>
<dbReference type="SUPFAM" id="SSF141868">
    <property type="entry name" value="EAL domain-like"/>
    <property type="match status" value="1"/>
</dbReference>
<feature type="domain" description="GGDEF" evidence="3">
    <location>
        <begin position="328"/>
        <end position="460"/>
    </location>
</feature>
<dbReference type="InterPro" id="IPR035919">
    <property type="entry name" value="EAL_sf"/>
</dbReference>
<dbReference type="PROSITE" id="PS50887">
    <property type="entry name" value="GGDEF"/>
    <property type="match status" value="1"/>
</dbReference>
<protein>
    <submittedName>
        <fullName evidence="4">EAL domain-containing protein</fullName>
    </submittedName>
</protein>
<feature type="transmembrane region" description="Helical" evidence="1">
    <location>
        <begin position="261"/>
        <end position="281"/>
    </location>
</feature>
<keyword evidence="1" id="KW-0812">Transmembrane</keyword>
<keyword evidence="5" id="KW-1185">Reference proteome</keyword>
<dbReference type="SUPFAM" id="SSF55073">
    <property type="entry name" value="Nucleotide cyclase"/>
    <property type="match status" value="1"/>
</dbReference>
<proteinExistence type="predicted"/>
<dbReference type="InterPro" id="IPR043128">
    <property type="entry name" value="Rev_trsase/Diguanyl_cyclase"/>
</dbReference>
<organism evidence="4 5">
    <name type="scientific">Sphingomonas colocasiae</name>
    <dbReference type="NCBI Taxonomy" id="1848973"/>
    <lineage>
        <taxon>Bacteria</taxon>
        <taxon>Pseudomonadati</taxon>
        <taxon>Pseudomonadota</taxon>
        <taxon>Alphaproteobacteria</taxon>
        <taxon>Sphingomonadales</taxon>
        <taxon>Sphingomonadaceae</taxon>
        <taxon>Sphingomonas</taxon>
    </lineage>
</organism>
<dbReference type="PANTHER" id="PTHR44757:SF2">
    <property type="entry name" value="BIOFILM ARCHITECTURE MAINTENANCE PROTEIN MBAA"/>
    <property type="match status" value="1"/>
</dbReference>
<evidence type="ECO:0000256" key="1">
    <source>
        <dbReference type="SAM" id="Phobius"/>
    </source>
</evidence>
<evidence type="ECO:0000259" key="3">
    <source>
        <dbReference type="PROSITE" id="PS50887"/>
    </source>
</evidence>
<keyword evidence="1" id="KW-0472">Membrane</keyword>
<evidence type="ECO:0000313" key="4">
    <source>
        <dbReference type="EMBL" id="MBY8825011.1"/>
    </source>
</evidence>
<dbReference type="Proteomes" id="UP000706039">
    <property type="component" value="Unassembled WGS sequence"/>
</dbReference>
<dbReference type="InterPro" id="IPR029787">
    <property type="entry name" value="Nucleotide_cyclase"/>
</dbReference>
<dbReference type="PANTHER" id="PTHR44757">
    <property type="entry name" value="DIGUANYLATE CYCLASE DGCP"/>
    <property type="match status" value="1"/>
</dbReference>
<dbReference type="RefSeq" id="WP_222992119.1">
    <property type="nucleotide sequence ID" value="NZ_JAINVV010000011.1"/>
</dbReference>
<dbReference type="CDD" id="cd01949">
    <property type="entry name" value="GGDEF"/>
    <property type="match status" value="1"/>
</dbReference>
<dbReference type="SMART" id="SM00267">
    <property type="entry name" value="GGDEF"/>
    <property type="match status" value="1"/>
</dbReference>
<evidence type="ECO:0000313" key="5">
    <source>
        <dbReference type="Proteomes" id="UP000706039"/>
    </source>
</evidence>
<dbReference type="EMBL" id="JAINVV010000011">
    <property type="protein sequence ID" value="MBY8825011.1"/>
    <property type="molecule type" value="Genomic_DNA"/>
</dbReference>
<dbReference type="InterPro" id="IPR052155">
    <property type="entry name" value="Biofilm_reg_signaling"/>
</dbReference>
<dbReference type="InterPro" id="IPR007892">
    <property type="entry name" value="CHASE4"/>
</dbReference>
<sequence>MAGSDLRSVQRLMRHVPAQYLWPVLLLLVTCFGCILLLLYRTTSTQNELQLNQERAAAAGALEAAAAMTRRDLEDYAKWDEAMRNIVFTLDAEWLADNLGAYLSASQGYEHIFVLDGRDRTIYGFHGGKRVEANALSALGPQFRKSLADVRRMPVDGRPLAGGYSRADDGTVMLYAVGAIIPLTRKVVLPPGPTHMLVIARPVDDAFARAIGEQEQLSGLALHARRPAGKLAAVALPGSDGGAVGWLAWTPARPGAALRRAVFPAFLAVAALALLMAGFIVRRGGRTIEALRQSEARARHHANHDTLTGLPNRRALVAHIRDALAEGGAVGLLYMDLDGFKDANDVYGHGAGDALLRDAADRIRAAVRQGLVARAGGDEFAVLLVDPPAGEAERAADAIVAAFNRLFSVGAYRVRVGISVGHAAFSAGAVETETELMRRADVAMYAAKGDGKNCWRGYATHMDRGHDLRMRMEGDLRAALDNGDIRVLFQPIVDARSGAVVSVEALSRWTHPVHGDVPPDIFIPLAEMSGQINAVGRHVLTVACREAKPLDVSVAVNLSPAQFWDRRLADEVRGVLAETGFPADRLELEITENYLLRRPDAAAMVIAELRALGIRIALDDFGTGFASIGYLRQLSFDRLKIDRDFIRPLGQDAQAAELVSAVVSLARALGLEITAEGVETEAQAAIARIAGCTRLQGWLYGQAMDVAQLRDICSTPPSALADAADR</sequence>